<keyword evidence="2" id="KW-1185">Reference proteome</keyword>
<organism evidence="1 2">
    <name type="scientific">Datura stramonium</name>
    <name type="common">Jimsonweed</name>
    <name type="synonym">Common thornapple</name>
    <dbReference type="NCBI Taxonomy" id="4076"/>
    <lineage>
        <taxon>Eukaryota</taxon>
        <taxon>Viridiplantae</taxon>
        <taxon>Streptophyta</taxon>
        <taxon>Embryophyta</taxon>
        <taxon>Tracheophyta</taxon>
        <taxon>Spermatophyta</taxon>
        <taxon>Magnoliopsida</taxon>
        <taxon>eudicotyledons</taxon>
        <taxon>Gunneridae</taxon>
        <taxon>Pentapetalae</taxon>
        <taxon>asterids</taxon>
        <taxon>lamiids</taxon>
        <taxon>Solanales</taxon>
        <taxon>Solanaceae</taxon>
        <taxon>Solanoideae</taxon>
        <taxon>Datureae</taxon>
        <taxon>Datura</taxon>
    </lineage>
</organism>
<sequence>MKDKRSLLPLEERLGVETLAVILMNFDGYDVQGYTEMLTGIGFRTSECDTFNGGSSDRGRPPMVSAIEEMVIEAFMMKIC</sequence>
<gene>
    <name evidence="1" type="ORF">HAX54_032751</name>
</gene>
<dbReference type="EMBL" id="JACEIK010004170">
    <property type="protein sequence ID" value="MCD9644498.1"/>
    <property type="molecule type" value="Genomic_DNA"/>
</dbReference>
<reference evidence="1 2" key="1">
    <citation type="journal article" date="2021" name="BMC Genomics">
        <title>Datura genome reveals duplications of psychoactive alkaloid biosynthetic genes and high mutation rate following tissue culture.</title>
        <authorList>
            <person name="Rajewski A."/>
            <person name="Carter-House D."/>
            <person name="Stajich J."/>
            <person name="Litt A."/>
        </authorList>
    </citation>
    <scope>NUCLEOTIDE SEQUENCE [LARGE SCALE GENOMIC DNA]</scope>
    <source>
        <strain evidence="1">AR-01</strain>
    </source>
</reference>
<proteinExistence type="predicted"/>
<evidence type="ECO:0000313" key="2">
    <source>
        <dbReference type="Proteomes" id="UP000823775"/>
    </source>
</evidence>
<dbReference type="Proteomes" id="UP000823775">
    <property type="component" value="Unassembled WGS sequence"/>
</dbReference>
<protein>
    <submittedName>
        <fullName evidence="1">Uncharacterized protein</fullName>
    </submittedName>
</protein>
<evidence type="ECO:0000313" key="1">
    <source>
        <dbReference type="EMBL" id="MCD9644498.1"/>
    </source>
</evidence>
<accession>A0ABS8VE96</accession>
<name>A0ABS8VE96_DATST</name>
<comment type="caution">
    <text evidence="1">The sequence shown here is derived from an EMBL/GenBank/DDBJ whole genome shotgun (WGS) entry which is preliminary data.</text>
</comment>